<feature type="signal peptide" evidence="1">
    <location>
        <begin position="1"/>
        <end position="22"/>
    </location>
</feature>
<dbReference type="EMBL" id="VITV01000001">
    <property type="protein sequence ID" value="TWB82430.1"/>
    <property type="molecule type" value="Genomic_DNA"/>
</dbReference>
<comment type="caution">
    <text evidence="2">The sequence shown here is derived from an EMBL/GenBank/DDBJ whole genome shotgun (WGS) entry which is preliminary data.</text>
</comment>
<evidence type="ECO:0000313" key="3">
    <source>
        <dbReference type="Proteomes" id="UP000320516"/>
    </source>
</evidence>
<name>A0A560KP18_9PROT</name>
<dbReference type="AlphaFoldDB" id="A0A560KP18"/>
<sequence length="216" mass="24255">MRVWRWMAVALGTIVHSGVAHAGPSTSVLTVPRFSTFLEMLEQMPARIDMADPEAMIAYLGGPHGAEIFEKRVTSCGYSLTMKGSDMTGLDSLHFFASSAKAGCEAPNGLKRPLYQLEIQHYFPLHLLAEPVVRDFCDLDLDVGQRYRGDNKYLTPYAHQSDFSDKHGVGDNYNFFSAGSLKYYIMFYQWEGQCPRQITITAFSSTIADQMEVPHH</sequence>
<organism evidence="2 3">
    <name type="scientific">Nitrospirillum amazonense</name>
    <dbReference type="NCBI Taxonomy" id="28077"/>
    <lineage>
        <taxon>Bacteria</taxon>
        <taxon>Pseudomonadati</taxon>
        <taxon>Pseudomonadota</taxon>
        <taxon>Alphaproteobacteria</taxon>
        <taxon>Rhodospirillales</taxon>
        <taxon>Azospirillaceae</taxon>
        <taxon>Nitrospirillum</taxon>
    </lineage>
</organism>
<evidence type="ECO:0000313" key="2">
    <source>
        <dbReference type="EMBL" id="TWB82430.1"/>
    </source>
</evidence>
<reference evidence="2 3" key="1">
    <citation type="submission" date="2019-06" db="EMBL/GenBank/DDBJ databases">
        <title>Genomic Encyclopedia of Type Strains, Phase IV (KMG-V): Genome sequencing to study the core and pangenomes of soil and plant-associated prokaryotes.</title>
        <authorList>
            <person name="Whitman W."/>
        </authorList>
    </citation>
    <scope>NUCLEOTIDE SEQUENCE [LARGE SCALE GENOMIC DNA]</scope>
    <source>
        <strain evidence="2 3">BR 12005</strain>
    </source>
</reference>
<accession>A0A560KP18</accession>
<gene>
    <name evidence="2" type="ORF">FBZ87_101133</name>
</gene>
<protein>
    <submittedName>
        <fullName evidence="2">Uncharacterized protein</fullName>
    </submittedName>
</protein>
<dbReference type="Proteomes" id="UP000320516">
    <property type="component" value="Unassembled WGS sequence"/>
</dbReference>
<proteinExistence type="predicted"/>
<feature type="chain" id="PRO_5022190927" evidence="1">
    <location>
        <begin position="23"/>
        <end position="216"/>
    </location>
</feature>
<evidence type="ECO:0000256" key="1">
    <source>
        <dbReference type="SAM" id="SignalP"/>
    </source>
</evidence>
<keyword evidence="1" id="KW-0732">Signal</keyword>